<keyword evidence="1" id="KW-0808">Transferase</keyword>
<evidence type="ECO:0000313" key="5">
    <source>
        <dbReference type="Proteomes" id="UP000230391"/>
    </source>
</evidence>
<organism evidence="4 5">
    <name type="scientific">Candidatus Kaiserbacteria bacterium CG_4_9_14_0_2_um_filter_41_32</name>
    <dbReference type="NCBI Taxonomy" id="1974601"/>
    <lineage>
        <taxon>Bacteria</taxon>
        <taxon>Candidatus Kaiseribacteriota</taxon>
    </lineage>
</organism>
<evidence type="ECO:0000256" key="2">
    <source>
        <dbReference type="ARBA" id="ARBA00023315"/>
    </source>
</evidence>
<reference evidence="5" key="1">
    <citation type="submission" date="2017-09" db="EMBL/GenBank/DDBJ databases">
        <title>Depth-based differentiation of microbial function through sediment-hosted aquifers and enrichment of novel symbionts in the deep terrestrial subsurface.</title>
        <authorList>
            <person name="Probst A.J."/>
            <person name="Ladd B."/>
            <person name="Jarett J.K."/>
            <person name="Geller-Mcgrath D.E."/>
            <person name="Sieber C.M.K."/>
            <person name="Emerson J.B."/>
            <person name="Anantharaman K."/>
            <person name="Thomas B.C."/>
            <person name="Malmstrom R."/>
            <person name="Stieglmeier M."/>
            <person name="Klingl A."/>
            <person name="Woyke T."/>
            <person name="Ryan C.M."/>
            <person name="Banfield J.F."/>
        </authorList>
    </citation>
    <scope>NUCLEOTIDE SEQUENCE [LARGE SCALE GENOMIC DNA]</scope>
</reference>
<accession>A0A2M8FFE1</accession>
<sequence>MESIENIPSYTIRQVTEPEWEKLRDIRTRLIEESPQAFGDNIEQTRRVPPTTWEGLARNNLIFVIENDQRFIATAGLRQNTDGVWLVTGVWTDPEYRGRGLGRKLLKHVIEVARTKGIGRLQLGVNQTQISAIKLYESLGFEKIFTLENEIYGDGKRYNQDNYQLDLAKI</sequence>
<evidence type="ECO:0000256" key="1">
    <source>
        <dbReference type="ARBA" id="ARBA00022679"/>
    </source>
</evidence>
<evidence type="ECO:0000259" key="3">
    <source>
        <dbReference type="PROSITE" id="PS51186"/>
    </source>
</evidence>
<dbReference type="InterPro" id="IPR016181">
    <property type="entry name" value="Acyl_CoA_acyltransferase"/>
</dbReference>
<comment type="caution">
    <text evidence="4">The sequence shown here is derived from an EMBL/GenBank/DDBJ whole genome shotgun (WGS) entry which is preliminary data.</text>
</comment>
<evidence type="ECO:0000313" key="4">
    <source>
        <dbReference type="EMBL" id="PJC56368.1"/>
    </source>
</evidence>
<dbReference type="SUPFAM" id="SSF55729">
    <property type="entry name" value="Acyl-CoA N-acyltransferases (Nat)"/>
    <property type="match status" value="1"/>
</dbReference>
<name>A0A2M8FFE1_9BACT</name>
<dbReference type="PANTHER" id="PTHR43877:SF2">
    <property type="entry name" value="AMINOALKYLPHOSPHONATE N-ACETYLTRANSFERASE-RELATED"/>
    <property type="match status" value="1"/>
</dbReference>
<dbReference type="CDD" id="cd04301">
    <property type="entry name" value="NAT_SF"/>
    <property type="match status" value="1"/>
</dbReference>
<dbReference type="Pfam" id="PF00583">
    <property type="entry name" value="Acetyltransf_1"/>
    <property type="match status" value="1"/>
</dbReference>
<protein>
    <recommendedName>
        <fullName evidence="3">N-acetyltransferase domain-containing protein</fullName>
    </recommendedName>
</protein>
<gene>
    <name evidence="4" type="ORF">CO026_00685</name>
</gene>
<dbReference type="PROSITE" id="PS51186">
    <property type="entry name" value="GNAT"/>
    <property type="match status" value="1"/>
</dbReference>
<proteinExistence type="predicted"/>
<dbReference type="PANTHER" id="PTHR43877">
    <property type="entry name" value="AMINOALKYLPHOSPHONATE N-ACETYLTRANSFERASE-RELATED-RELATED"/>
    <property type="match status" value="1"/>
</dbReference>
<dbReference type="InterPro" id="IPR050832">
    <property type="entry name" value="Bact_Acetyltransf"/>
</dbReference>
<feature type="domain" description="N-acetyltransferase" evidence="3">
    <location>
        <begin position="10"/>
        <end position="163"/>
    </location>
</feature>
<dbReference type="EMBL" id="PFRD01000034">
    <property type="protein sequence ID" value="PJC56368.1"/>
    <property type="molecule type" value="Genomic_DNA"/>
</dbReference>
<dbReference type="AlphaFoldDB" id="A0A2M8FFE1"/>
<dbReference type="GO" id="GO:0016747">
    <property type="term" value="F:acyltransferase activity, transferring groups other than amino-acyl groups"/>
    <property type="evidence" value="ECO:0007669"/>
    <property type="project" value="InterPro"/>
</dbReference>
<dbReference type="Proteomes" id="UP000230391">
    <property type="component" value="Unassembled WGS sequence"/>
</dbReference>
<dbReference type="Gene3D" id="3.40.630.30">
    <property type="match status" value="1"/>
</dbReference>
<dbReference type="InterPro" id="IPR000182">
    <property type="entry name" value="GNAT_dom"/>
</dbReference>
<keyword evidence="2" id="KW-0012">Acyltransferase</keyword>